<reference evidence="2" key="1">
    <citation type="journal article" date="2019" name="Int. J. Syst. Evol. Microbiol.">
        <title>The Global Catalogue of Microorganisms (GCM) 10K type strain sequencing project: providing services to taxonomists for standard genome sequencing and annotation.</title>
        <authorList>
            <consortium name="The Broad Institute Genomics Platform"/>
            <consortium name="The Broad Institute Genome Sequencing Center for Infectious Disease"/>
            <person name="Wu L."/>
            <person name="Ma J."/>
        </authorList>
    </citation>
    <scope>NUCLEOTIDE SEQUENCE [LARGE SCALE GENOMIC DNA]</scope>
    <source>
        <strain evidence="2">KCTC 52168</strain>
    </source>
</reference>
<dbReference type="RefSeq" id="WP_377303600.1">
    <property type="nucleotide sequence ID" value="NZ_JBHRTI010000004.1"/>
</dbReference>
<proteinExistence type="predicted"/>
<dbReference type="Proteomes" id="UP001595556">
    <property type="component" value="Unassembled WGS sequence"/>
</dbReference>
<gene>
    <name evidence="1" type="ORF">ACFOEN_10265</name>
</gene>
<evidence type="ECO:0000313" key="2">
    <source>
        <dbReference type="Proteomes" id="UP001595556"/>
    </source>
</evidence>
<keyword evidence="2" id="KW-1185">Reference proteome</keyword>
<dbReference type="EMBL" id="JBHRTI010000004">
    <property type="protein sequence ID" value="MFC3148028.1"/>
    <property type="molecule type" value="Genomic_DNA"/>
</dbReference>
<accession>A0ABV7H5W1</accession>
<name>A0ABV7H5W1_9BURK</name>
<evidence type="ECO:0000313" key="1">
    <source>
        <dbReference type="EMBL" id="MFC3148028.1"/>
    </source>
</evidence>
<sequence>MGAVLLHARRPVKVNAGHEVPIDVFLLVGSMVRLQRQTSGAGTTPQTEPSSDWRKLIGAGLENVAPIGRLCRPVAVSLQCDEYGSPVTESASAARRLDSTQTAAAFVQGWTHLTQAMGDVALWRARKPFWVVDRRVNEDSVALQGVTMALAHPDARDYFLPGSDLMRGDEALHLADELEDASGASALLAWTLACMQLARQATSKQDAAVVLGLKNPKRIDLGVVTRTANPLG</sequence>
<protein>
    <submittedName>
        <fullName evidence="1">Uncharacterized protein</fullName>
    </submittedName>
</protein>
<comment type="caution">
    <text evidence="1">The sequence shown here is derived from an EMBL/GenBank/DDBJ whole genome shotgun (WGS) entry which is preliminary data.</text>
</comment>
<organism evidence="1 2">
    <name type="scientific">Piscinibacterium candidicorallinum</name>
    <dbReference type="NCBI Taxonomy" id="1793872"/>
    <lineage>
        <taxon>Bacteria</taxon>
        <taxon>Pseudomonadati</taxon>
        <taxon>Pseudomonadota</taxon>
        <taxon>Betaproteobacteria</taxon>
        <taxon>Burkholderiales</taxon>
        <taxon>Piscinibacterium</taxon>
    </lineage>
</organism>